<organism evidence="2 3">
    <name type="scientific">Saguinus oedipus</name>
    <name type="common">Cotton-top tamarin</name>
    <name type="synonym">Oedipomidas oedipus</name>
    <dbReference type="NCBI Taxonomy" id="9490"/>
    <lineage>
        <taxon>Eukaryota</taxon>
        <taxon>Metazoa</taxon>
        <taxon>Chordata</taxon>
        <taxon>Craniata</taxon>
        <taxon>Vertebrata</taxon>
        <taxon>Euteleostomi</taxon>
        <taxon>Mammalia</taxon>
        <taxon>Eutheria</taxon>
        <taxon>Euarchontoglires</taxon>
        <taxon>Primates</taxon>
        <taxon>Haplorrhini</taxon>
        <taxon>Platyrrhini</taxon>
        <taxon>Cebidae</taxon>
        <taxon>Callitrichinae</taxon>
        <taxon>Saguinus</taxon>
    </lineage>
</organism>
<keyword evidence="3" id="KW-1185">Reference proteome</keyword>
<feature type="non-terminal residue" evidence="2">
    <location>
        <position position="1"/>
    </location>
</feature>
<sequence>YYLWDQNLRQPVGQSGQELPSGLSLLWAGNSPAPGAEPSAQPWTGENSGEGRGTTGACGGAGSAAAWGMALAGLYGIPQSQAAG</sequence>
<gene>
    <name evidence="2" type="ORF">P7K49_008691</name>
</gene>
<feature type="non-terminal residue" evidence="2">
    <location>
        <position position="84"/>
    </location>
</feature>
<name>A0ABQ9VYF6_SAGOE</name>
<comment type="caution">
    <text evidence="2">The sequence shown here is derived from an EMBL/GenBank/DDBJ whole genome shotgun (WGS) entry which is preliminary data.</text>
</comment>
<reference evidence="2 3" key="1">
    <citation type="submission" date="2023-05" db="EMBL/GenBank/DDBJ databases">
        <title>B98-5 Cell Line De Novo Hybrid Assembly: An Optical Mapping Approach.</title>
        <authorList>
            <person name="Kananen K."/>
            <person name="Auerbach J.A."/>
            <person name="Kautto E."/>
            <person name="Blachly J.S."/>
        </authorList>
    </citation>
    <scope>NUCLEOTIDE SEQUENCE [LARGE SCALE GENOMIC DNA]</scope>
    <source>
        <strain evidence="2">B95-8</strain>
        <tissue evidence="2">Cell line</tissue>
    </source>
</reference>
<proteinExistence type="predicted"/>
<evidence type="ECO:0000313" key="2">
    <source>
        <dbReference type="EMBL" id="KAK2114425.1"/>
    </source>
</evidence>
<evidence type="ECO:0000256" key="1">
    <source>
        <dbReference type="SAM" id="MobiDB-lite"/>
    </source>
</evidence>
<feature type="region of interest" description="Disordered" evidence="1">
    <location>
        <begin position="12"/>
        <end position="56"/>
    </location>
</feature>
<evidence type="ECO:0000313" key="3">
    <source>
        <dbReference type="Proteomes" id="UP001266305"/>
    </source>
</evidence>
<dbReference type="EMBL" id="JASSZA010000004">
    <property type="protein sequence ID" value="KAK2114425.1"/>
    <property type="molecule type" value="Genomic_DNA"/>
</dbReference>
<dbReference type="Proteomes" id="UP001266305">
    <property type="component" value="Unassembled WGS sequence"/>
</dbReference>
<accession>A0ABQ9VYF6</accession>
<protein>
    <submittedName>
        <fullName evidence="2">Uncharacterized protein</fullName>
    </submittedName>
</protein>